<evidence type="ECO:0000256" key="1">
    <source>
        <dbReference type="ARBA" id="ARBA00022857"/>
    </source>
</evidence>
<feature type="domain" description="NADP-dependent oxidoreductase" evidence="3">
    <location>
        <begin position="43"/>
        <end position="135"/>
    </location>
</feature>
<keyword evidence="5" id="KW-1185">Reference proteome</keyword>
<dbReference type="PANTHER" id="PTHR43625:SF81">
    <property type="entry name" value="OS01G0618100 PROTEIN"/>
    <property type="match status" value="1"/>
</dbReference>
<protein>
    <recommendedName>
        <fullName evidence="3">NADP-dependent oxidoreductase domain-containing protein</fullName>
    </recommendedName>
</protein>
<reference evidence="4" key="1">
    <citation type="submission" date="2022-12" db="EMBL/GenBank/DDBJ databases">
        <title>Draft genome assemblies for two species of Escallonia (Escalloniales).</title>
        <authorList>
            <person name="Chanderbali A."/>
            <person name="Dervinis C."/>
            <person name="Anghel I."/>
            <person name="Soltis D."/>
            <person name="Soltis P."/>
            <person name="Zapata F."/>
        </authorList>
    </citation>
    <scope>NUCLEOTIDE SEQUENCE</scope>
    <source>
        <strain evidence="4">UCBG64.0493</strain>
        <tissue evidence="4">Leaf</tissue>
    </source>
</reference>
<dbReference type="AlphaFoldDB" id="A0AA88XGJ3"/>
<feature type="domain" description="NADP-dependent oxidoreductase" evidence="3">
    <location>
        <begin position="146"/>
        <end position="215"/>
    </location>
</feature>
<dbReference type="Proteomes" id="UP001188597">
    <property type="component" value="Unassembled WGS sequence"/>
</dbReference>
<dbReference type="InterPro" id="IPR023210">
    <property type="entry name" value="NADP_OxRdtase_dom"/>
</dbReference>
<dbReference type="GO" id="GO:0016491">
    <property type="term" value="F:oxidoreductase activity"/>
    <property type="evidence" value="ECO:0007669"/>
    <property type="project" value="UniProtKB-KW"/>
</dbReference>
<sequence length="247" mass="27470">MATEAQIPEMPRVKLGSQGLEVSKLGFGCMGLNGIYNSPVAEEEGITFFDTSAIYGLDHANEIMVGKALKHLPREKIRLATKFGIFKFDSTQVVIKGRPEYVRSCCEASLKRLNVEYIDLYYQHRVDITVPIEDTGAHPRFTRQYLEQNKILCTRIEALAKGYGCTPAQLALAWVLHQGDDTVPIPGTTKIKNLDDNVGSVRVKLTESDLKEISDAVPINEVAGPRTIESFLRLSWKFADTPPKASK</sequence>
<proteinExistence type="predicted"/>
<dbReference type="SUPFAM" id="SSF51430">
    <property type="entry name" value="NAD(P)-linked oxidoreductase"/>
    <property type="match status" value="1"/>
</dbReference>
<dbReference type="Gene3D" id="3.20.20.100">
    <property type="entry name" value="NADP-dependent oxidoreductase domain"/>
    <property type="match status" value="2"/>
</dbReference>
<evidence type="ECO:0000256" key="2">
    <source>
        <dbReference type="ARBA" id="ARBA00023002"/>
    </source>
</evidence>
<dbReference type="PANTHER" id="PTHR43625">
    <property type="entry name" value="AFLATOXIN B1 ALDEHYDE REDUCTASE"/>
    <property type="match status" value="1"/>
</dbReference>
<organism evidence="4 5">
    <name type="scientific">Escallonia herrerae</name>
    <dbReference type="NCBI Taxonomy" id="1293975"/>
    <lineage>
        <taxon>Eukaryota</taxon>
        <taxon>Viridiplantae</taxon>
        <taxon>Streptophyta</taxon>
        <taxon>Embryophyta</taxon>
        <taxon>Tracheophyta</taxon>
        <taxon>Spermatophyta</taxon>
        <taxon>Magnoliopsida</taxon>
        <taxon>eudicotyledons</taxon>
        <taxon>Gunneridae</taxon>
        <taxon>Pentapetalae</taxon>
        <taxon>asterids</taxon>
        <taxon>campanulids</taxon>
        <taxon>Escalloniales</taxon>
        <taxon>Escalloniaceae</taxon>
        <taxon>Escallonia</taxon>
    </lineage>
</organism>
<name>A0AA88XGJ3_9ASTE</name>
<keyword evidence="2" id="KW-0560">Oxidoreductase</keyword>
<evidence type="ECO:0000313" key="4">
    <source>
        <dbReference type="EMBL" id="KAK3041980.1"/>
    </source>
</evidence>
<dbReference type="InterPro" id="IPR050791">
    <property type="entry name" value="Aldo-Keto_reductase"/>
</dbReference>
<dbReference type="Pfam" id="PF00248">
    <property type="entry name" value="Aldo_ket_red"/>
    <property type="match status" value="2"/>
</dbReference>
<accession>A0AA88XGJ3</accession>
<keyword evidence="1" id="KW-0521">NADP</keyword>
<dbReference type="EMBL" id="JAVXUP010000025">
    <property type="protein sequence ID" value="KAK3041980.1"/>
    <property type="molecule type" value="Genomic_DNA"/>
</dbReference>
<dbReference type="GO" id="GO:0005737">
    <property type="term" value="C:cytoplasm"/>
    <property type="evidence" value="ECO:0007669"/>
    <property type="project" value="TreeGrafter"/>
</dbReference>
<evidence type="ECO:0000259" key="3">
    <source>
        <dbReference type="Pfam" id="PF00248"/>
    </source>
</evidence>
<gene>
    <name evidence="4" type="ORF">RJ639_002288</name>
</gene>
<dbReference type="InterPro" id="IPR036812">
    <property type="entry name" value="NAD(P)_OxRdtase_dom_sf"/>
</dbReference>
<comment type="caution">
    <text evidence="4">The sequence shown here is derived from an EMBL/GenBank/DDBJ whole genome shotgun (WGS) entry which is preliminary data.</text>
</comment>
<evidence type="ECO:0000313" key="5">
    <source>
        <dbReference type="Proteomes" id="UP001188597"/>
    </source>
</evidence>